<dbReference type="PROSITE" id="PS51737">
    <property type="entry name" value="RECOMBINASE_DNA_BIND"/>
    <property type="match status" value="1"/>
</dbReference>
<comment type="caution">
    <text evidence="8">The sequence shown here is derived from an EMBL/GenBank/DDBJ whole genome shotgun (WGS) entry which is preliminary data.</text>
</comment>
<feature type="domain" description="Resolvase/invertase-type recombinase catalytic" evidence="6">
    <location>
        <begin position="17"/>
        <end position="165"/>
    </location>
</feature>
<keyword evidence="9" id="KW-1185">Reference proteome</keyword>
<dbReference type="InterPro" id="IPR038109">
    <property type="entry name" value="DNA_bind_recomb_sf"/>
</dbReference>
<name>A0A934J0U3_9HYPH</name>
<feature type="active site" description="O-(5'-phospho-DNA)-serine intermediate" evidence="4 5">
    <location>
        <position position="25"/>
    </location>
</feature>
<dbReference type="PROSITE" id="PS00397">
    <property type="entry name" value="RECOMBINASES_1"/>
    <property type="match status" value="1"/>
</dbReference>
<dbReference type="SMART" id="SM00857">
    <property type="entry name" value="Resolvase"/>
    <property type="match status" value="1"/>
</dbReference>
<keyword evidence="3" id="KW-0233">DNA recombination</keyword>
<sequence length="548" mass="62392">MAIASRARPKTNPNRLRAVGYCRVSTKRQADHQISLEEQDKKIDATCVLRDADLVETFIEPGLTARVDRRPELKRMLEYACDPANRIDLVIVYAFSRFFRNARQYLNYKERLKEAGVRLVSATQDIPEGPHGELMETILAAFDGHQSEVNAGIVRDMMMANAEEGYWNGSAPPFGYRTKVALVLRRKEKKVLEIDEEEAAIVNKVFRLYLRGHEGGGPMGIKAITTHLNTKGYRYRGKAFYTASVERILKNEAYIGIHYYNRIDSRTRKVRPPAEWIKMEVPSIVEAETFDAVQRTLQARNPRKTAPRVVTGATLLTGIAVCEKCGRGMMLRTGKGGRYRYLTCAKRATEGTGCGHSIRMDKVDELVIKAMEDHVFRPDRLTAILETMTDRTDDTRQQLEAEIDRQRIAVGEAQARLDRLYDAIEAGVAELHDPRFKERVDLAKLQIREGTANLASLRQRRSVKAELSPAMVRRFSSGIRRRLRDSDPSFRRTWVHMFVSKVTIGRDCIRICGPKDQRLKAASDGEDSARAMVPTFAREWRARRDSNS</sequence>
<evidence type="ECO:0000259" key="6">
    <source>
        <dbReference type="PROSITE" id="PS51736"/>
    </source>
</evidence>
<dbReference type="CDD" id="cd00338">
    <property type="entry name" value="Ser_Recombinase"/>
    <property type="match status" value="1"/>
</dbReference>
<dbReference type="EMBL" id="JAEKMH010000006">
    <property type="protein sequence ID" value="MBJ3786851.1"/>
    <property type="molecule type" value="Genomic_DNA"/>
</dbReference>
<evidence type="ECO:0000256" key="1">
    <source>
        <dbReference type="ARBA" id="ARBA00022908"/>
    </source>
</evidence>
<evidence type="ECO:0000256" key="5">
    <source>
        <dbReference type="PROSITE-ProRule" id="PRU10137"/>
    </source>
</evidence>
<dbReference type="Pfam" id="PF13408">
    <property type="entry name" value="Zn_ribbon_recom"/>
    <property type="match status" value="1"/>
</dbReference>
<dbReference type="GO" id="GO:0015074">
    <property type="term" value="P:DNA integration"/>
    <property type="evidence" value="ECO:0007669"/>
    <property type="project" value="UniProtKB-KW"/>
</dbReference>
<dbReference type="Gene3D" id="3.40.50.1390">
    <property type="entry name" value="Resolvase, N-terminal catalytic domain"/>
    <property type="match status" value="1"/>
</dbReference>
<keyword evidence="2" id="KW-0238">DNA-binding</keyword>
<dbReference type="PROSITE" id="PS51736">
    <property type="entry name" value="RECOMBINASES_3"/>
    <property type="match status" value="1"/>
</dbReference>
<accession>A0A934J0U3</accession>
<dbReference type="AlphaFoldDB" id="A0A934J0U3"/>
<dbReference type="InterPro" id="IPR025827">
    <property type="entry name" value="Zn_ribbon_recom_dom"/>
</dbReference>
<evidence type="ECO:0000256" key="4">
    <source>
        <dbReference type="PIRSR" id="PIRSR606118-50"/>
    </source>
</evidence>
<feature type="domain" description="Recombinase" evidence="7">
    <location>
        <begin position="173"/>
        <end position="303"/>
    </location>
</feature>
<evidence type="ECO:0000313" key="8">
    <source>
        <dbReference type="EMBL" id="MBJ3786851.1"/>
    </source>
</evidence>
<dbReference type="Pfam" id="PF00239">
    <property type="entry name" value="Resolvase"/>
    <property type="match status" value="1"/>
</dbReference>
<dbReference type="Proteomes" id="UP000602124">
    <property type="component" value="Unassembled WGS sequence"/>
</dbReference>
<dbReference type="InterPro" id="IPR006118">
    <property type="entry name" value="Recombinase_CS"/>
</dbReference>
<dbReference type="Pfam" id="PF07508">
    <property type="entry name" value="Recombinase"/>
    <property type="match status" value="1"/>
</dbReference>
<protein>
    <submittedName>
        <fullName evidence="8">Recombinase family protein</fullName>
    </submittedName>
</protein>
<dbReference type="Gene3D" id="3.90.1750.20">
    <property type="entry name" value="Putative Large Serine Recombinase, Chain B, Domain 2"/>
    <property type="match status" value="1"/>
</dbReference>
<dbReference type="InterPro" id="IPR050639">
    <property type="entry name" value="SSR_resolvase"/>
</dbReference>
<evidence type="ECO:0000313" key="9">
    <source>
        <dbReference type="Proteomes" id="UP000602124"/>
    </source>
</evidence>
<dbReference type="InterPro" id="IPR011109">
    <property type="entry name" value="DNA_bind_recombinase_dom"/>
</dbReference>
<dbReference type="RefSeq" id="WP_198878055.1">
    <property type="nucleotide sequence ID" value="NZ_JAEKMH010000006.1"/>
</dbReference>
<keyword evidence="1" id="KW-0229">DNA integration</keyword>
<dbReference type="PANTHER" id="PTHR30461">
    <property type="entry name" value="DNA-INVERTASE FROM LAMBDOID PROPHAGE"/>
    <property type="match status" value="1"/>
</dbReference>
<evidence type="ECO:0000256" key="2">
    <source>
        <dbReference type="ARBA" id="ARBA00023125"/>
    </source>
</evidence>
<gene>
    <name evidence="8" type="ORF">JEQ47_19155</name>
</gene>
<dbReference type="GO" id="GO:0003677">
    <property type="term" value="F:DNA binding"/>
    <property type="evidence" value="ECO:0007669"/>
    <property type="project" value="UniProtKB-KW"/>
</dbReference>
<organism evidence="8 9">
    <name type="scientific">Devosia sediminis</name>
    <dbReference type="NCBI Taxonomy" id="2798801"/>
    <lineage>
        <taxon>Bacteria</taxon>
        <taxon>Pseudomonadati</taxon>
        <taxon>Pseudomonadota</taxon>
        <taxon>Alphaproteobacteria</taxon>
        <taxon>Hyphomicrobiales</taxon>
        <taxon>Devosiaceae</taxon>
        <taxon>Devosia</taxon>
    </lineage>
</organism>
<dbReference type="SUPFAM" id="SSF53041">
    <property type="entry name" value="Resolvase-like"/>
    <property type="match status" value="1"/>
</dbReference>
<dbReference type="GO" id="GO:0000150">
    <property type="term" value="F:DNA strand exchange activity"/>
    <property type="evidence" value="ECO:0007669"/>
    <property type="project" value="InterPro"/>
</dbReference>
<reference evidence="8" key="1">
    <citation type="submission" date="2020-12" db="EMBL/GenBank/DDBJ databases">
        <title>Devosia sp. MSA67 isolated from Mo River.</title>
        <authorList>
            <person name="Ma F."/>
            <person name="Zi Z."/>
        </authorList>
    </citation>
    <scope>NUCLEOTIDE SEQUENCE</scope>
    <source>
        <strain evidence="8">MSA67</strain>
    </source>
</reference>
<proteinExistence type="predicted"/>
<dbReference type="InterPro" id="IPR036162">
    <property type="entry name" value="Resolvase-like_N_sf"/>
</dbReference>
<evidence type="ECO:0000259" key="7">
    <source>
        <dbReference type="PROSITE" id="PS51737"/>
    </source>
</evidence>
<dbReference type="InterPro" id="IPR006119">
    <property type="entry name" value="Resolv_N"/>
</dbReference>
<evidence type="ECO:0000256" key="3">
    <source>
        <dbReference type="ARBA" id="ARBA00023172"/>
    </source>
</evidence>
<dbReference type="PANTHER" id="PTHR30461:SF23">
    <property type="entry name" value="DNA RECOMBINASE-RELATED"/>
    <property type="match status" value="1"/>
</dbReference>